<gene>
    <name evidence="2" type="ORF">EKO04_002583</name>
</gene>
<evidence type="ECO:0008006" key="4">
    <source>
        <dbReference type="Google" id="ProtNLM"/>
    </source>
</evidence>
<dbReference type="Gene3D" id="3.40.30.10">
    <property type="entry name" value="Glutaredoxin"/>
    <property type="match status" value="1"/>
</dbReference>
<feature type="compositionally biased region" description="Polar residues" evidence="1">
    <location>
        <begin position="201"/>
        <end position="215"/>
    </location>
</feature>
<comment type="caution">
    <text evidence="2">The sequence shown here is derived from an EMBL/GenBank/DDBJ whole genome shotgun (WGS) entry which is preliminary data.</text>
</comment>
<feature type="compositionally biased region" description="Acidic residues" evidence="1">
    <location>
        <begin position="331"/>
        <end position="341"/>
    </location>
</feature>
<feature type="compositionally biased region" description="Polar residues" evidence="1">
    <location>
        <begin position="181"/>
        <end position="193"/>
    </location>
</feature>
<accession>A0A8H7J8E7</accession>
<dbReference type="OrthoDB" id="9932926at2759"/>
<dbReference type="EMBL" id="RZGK01000004">
    <property type="protein sequence ID" value="KAF9699799.1"/>
    <property type="molecule type" value="Genomic_DNA"/>
</dbReference>
<feature type="compositionally biased region" description="Basic and acidic residues" evidence="1">
    <location>
        <begin position="216"/>
        <end position="226"/>
    </location>
</feature>
<feature type="region of interest" description="Disordered" evidence="1">
    <location>
        <begin position="167"/>
        <end position="419"/>
    </location>
</feature>
<sequence length="419" mass="44691">MAELAVFDKDPNIYLFTSLTAGSSHIITATSRIETILKANKIPFIGLDTATHELGRKLFQRRASGNKLPLLVKEGYVLGGIEEIEEWNEYDELREALGVDSQFTANPPKPTSLFEPAPSKTPPPLAGALPGGFSFSSFGGGNTKENTPAASSEQNLAIRQMGAEAAKIAASKKPAPVKISTTNPLLTEKTNAKSPADILSPKSTPLPNSPNTASTEKSEGEVKKMPPVELPNLLSPRSTPLPQTPGAAPKLEQQKPVHAPPSMHDDAANPALSAGPIKTTQGKQEGSEEEEDSDDNEESGETNITTKKVEKTQDQDPKDASKAGASVKEGEQEEQSSEDASESSAEPGIEEKVGSETTDTKDTAQKPQPKQSSSEEISEDDDEESEEEVKKEEPDKTEVKKTQAQNPKDASKAGESVLD</sequence>
<feature type="compositionally biased region" description="Polar residues" evidence="1">
    <location>
        <begin position="143"/>
        <end position="152"/>
    </location>
</feature>
<feature type="compositionally biased region" description="Basic and acidic residues" evidence="1">
    <location>
        <begin position="307"/>
        <end position="321"/>
    </location>
</feature>
<feature type="compositionally biased region" description="Basic and acidic residues" evidence="1">
    <location>
        <begin position="388"/>
        <end position="401"/>
    </location>
</feature>
<feature type="region of interest" description="Disordered" evidence="1">
    <location>
        <begin position="104"/>
        <end position="152"/>
    </location>
</feature>
<proteinExistence type="predicted"/>
<feature type="compositionally biased region" description="Acidic residues" evidence="1">
    <location>
        <begin position="287"/>
        <end position="300"/>
    </location>
</feature>
<dbReference type="InterPro" id="IPR036249">
    <property type="entry name" value="Thioredoxin-like_sf"/>
</dbReference>
<feature type="compositionally biased region" description="Basic and acidic residues" evidence="1">
    <location>
        <begin position="349"/>
        <end position="364"/>
    </location>
</feature>
<name>A0A8H7J8E7_9PLEO</name>
<reference evidence="2" key="1">
    <citation type="submission" date="2018-12" db="EMBL/GenBank/DDBJ databases">
        <authorList>
            <person name="Syme R.A."/>
            <person name="Farfan-Caceres L."/>
            <person name="Lichtenzveig J."/>
        </authorList>
    </citation>
    <scope>NUCLEOTIDE SEQUENCE</scope>
    <source>
        <strain evidence="2">Al4</strain>
    </source>
</reference>
<keyword evidence="3" id="KW-1185">Reference proteome</keyword>
<dbReference type="Proteomes" id="UP000651452">
    <property type="component" value="Unassembled WGS sequence"/>
</dbReference>
<dbReference type="SUPFAM" id="SSF52833">
    <property type="entry name" value="Thioredoxin-like"/>
    <property type="match status" value="1"/>
</dbReference>
<feature type="compositionally biased region" description="Acidic residues" evidence="1">
    <location>
        <begin position="376"/>
        <end position="387"/>
    </location>
</feature>
<evidence type="ECO:0000256" key="1">
    <source>
        <dbReference type="SAM" id="MobiDB-lite"/>
    </source>
</evidence>
<dbReference type="AlphaFoldDB" id="A0A8H7J8E7"/>
<feature type="compositionally biased region" description="Low complexity" evidence="1">
    <location>
        <begin position="167"/>
        <end position="180"/>
    </location>
</feature>
<organism evidence="2 3">
    <name type="scientific">Ascochyta lentis</name>
    <dbReference type="NCBI Taxonomy" id="205686"/>
    <lineage>
        <taxon>Eukaryota</taxon>
        <taxon>Fungi</taxon>
        <taxon>Dikarya</taxon>
        <taxon>Ascomycota</taxon>
        <taxon>Pezizomycotina</taxon>
        <taxon>Dothideomycetes</taxon>
        <taxon>Pleosporomycetidae</taxon>
        <taxon>Pleosporales</taxon>
        <taxon>Pleosporineae</taxon>
        <taxon>Didymellaceae</taxon>
        <taxon>Ascochyta</taxon>
    </lineage>
</organism>
<protein>
    <recommendedName>
        <fullName evidence="4">Glutaredoxin domain-containing protein</fullName>
    </recommendedName>
</protein>
<evidence type="ECO:0000313" key="2">
    <source>
        <dbReference type="EMBL" id="KAF9699799.1"/>
    </source>
</evidence>
<reference evidence="2" key="2">
    <citation type="submission" date="2020-09" db="EMBL/GenBank/DDBJ databases">
        <title>Reference genome assembly for Australian Ascochyta lentis isolate Al4.</title>
        <authorList>
            <person name="Lee R.C."/>
            <person name="Farfan-Caceres L.M."/>
            <person name="Debler J.W."/>
            <person name="Williams A.H."/>
            <person name="Henares B.M."/>
        </authorList>
    </citation>
    <scope>NUCLEOTIDE SEQUENCE</scope>
    <source>
        <strain evidence="2">Al4</strain>
    </source>
</reference>
<evidence type="ECO:0000313" key="3">
    <source>
        <dbReference type="Proteomes" id="UP000651452"/>
    </source>
</evidence>
<feature type="compositionally biased region" description="Low complexity" evidence="1">
    <location>
        <begin position="126"/>
        <end position="137"/>
    </location>
</feature>